<dbReference type="AlphaFoldDB" id="A0A1S0TS67"/>
<dbReference type="CTD" id="9946605"/>
<gene>
    <name evidence="1" type="ORF">LOAG_09169</name>
</gene>
<protein>
    <submittedName>
        <fullName evidence="1">Uncharacterized protein</fullName>
    </submittedName>
</protein>
<dbReference type="GeneID" id="9946605"/>
<accession>A0A1S0TS67</accession>
<dbReference type="OrthoDB" id="10053467at2759"/>
<name>A0A1S0TS67_LOALO</name>
<dbReference type="KEGG" id="loa:LOAG_09169"/>
<dbReference type="EMBL" id="JH712308">
    <property type="protein sequence ID" value="EFO19325.1"/>
    <property type="molecule type" value="Genomic_DNA"/>
</dbReference>
<sequence>MLKKWRQTSEIVKSSQSLQRNLKNDKWDKGRIPSGYSYGANGKLNGEAQKAIKVKDNGIMDRHVNLHNRSNFHLCPFLVPEVRQLETIGKNLEHTLERIETTAETKMLGWILNKICQQKKNNELQLITKLRQFLK</sequence>
<dbReference type="RefSeq" id="XP_003144745.1">
    <property type="nucleotide sequence ID" value="XM_003144697.1"/>
</dbReference>
<dbReference type="InParanoid" id="A0A1S0TS67"/>
<reference evidence="1" key="1">
    <citation type="submission" date="2012-04" db="EMBL/GenBank/DDBJ databases">
        <title>The Genome Sequence of Loa loa.</title>
        <authorList>
            <consortium name="The Broad Institute Genome Sequencing Platform"/>
            <consortium name="Broad Institute Genome Sequencing Center for Infectious Disease"/>
            <person name="Nutman T.B."/>
            <person name="Fink D.L."/>
            <person name="Russ C."/>
            <person name="Young S."/>
            <person name="Zeng Q."/>
            <person name="Gargeya S."/>
            <person name="Alvarado L."/>
            <person name="Berlin A."/>
            <person name="Chapman S.B."/>
            <person name="Chen Z."/>
            <person name="Freedman E."/>
            <person name="Gellesch M."/>
            <person name="Goldberg J."/>
            <person name="Griggs A."/>
            <person name="Gujja S."/>
            <person name="Heilman E.R."/>
            <person name="Heiman D."/>
            <person name="Howarth C."/>
            <person name="Mehta T."/>
            <person name="Neiman D."/>
            <person name="Pearson M."/>
            <person name="Roberts A."/>
            <person name="Saif S."/>
            <person name="Shea T."/>
            <person name="Shenoy N."/>
            <person name="Sisk P."/>
            <person name="Stolte C."/>
            <person name="Sykes S."/>
            <person name="White J."/>
            <person name="Yandava C."/>
            <person name="Haas B."/>
            <person name="Henn M.R."/>
            <person name="Nusbaum C."/>
            <person name="Birren B."/>
        </authorList>
    </citation>
    <scope>NUCLEOTIDE SEQUENCE [LARGE SCALE GENOMIC DNA]</scope>
</reference>
<organism evidence="1">
    <name type="scientific">Loa loa</name>
    <name type="common">Eye worm</name>
    <name type="synonym">Filaria loa</name>
    <dbReference type="NCBI Taxonomy" id="7209"/>
    <lineage>
        <taxon>Eukaryota</taxon>
        <taxon>Metazoa</taxon>
        <taxon>Ecdysozoa</taxon>
        <taxon>Nematoda</taxon>
        <taxon>Chromadorea</taxon>
        <taxon>Rhabditida</taxon>
        <taxon>Spirurina</taxon>
        <taxon>Spiruromorpha</taxon>
        <taxon>Filarioidea</taxon>
        <taxon>Onchocercidae</taxon>
        <taxon>Loa</taxon>
    </lineage>
</organism>
<proteinExistence type="predicted"/>
<evidence type="ECO:0000313" key="1">
    <source>
        <dbReference type="EMBL" id="EFO19325.1"/>
    </source>
</evidence>